<dbReference type="GO" id="GO:0016042">
    <property type="term" value="P:lipid catabolic process"/>
    <property type="evidence" value="ECO:0007669"/>
    <property type="project" value="UniProtKB-UniRule"/>
</dbReference>
<dbReference type="InterPro" id="IPR029058">
    <property type="entry name" value="AB_hydrolase_fold"/>
</dbReference>
<sequence length="420" mass="44989">MLFLAGLLPLIGSFLPLVSGLPTSPSATIRPPSQDPFYSAPDGYETTRPGTILRLRRAPGNLEALVGNASAAYNVVYRTTDSQYRPTWSVTTVFIPSRPRPGNTSALLSYQIAYDSYDVDASPSYAMYAAPPVDVSIALSQGWHVNVPDYEGPQAAFTAGVLSGHSTLDSIRSILSANTTTATFHIHASTSRTALWGYSGGALASEWATELQQKYAPELRLAGAALGGLTPNITNVMNTVTGTISAGLVPGSVLGLASQYPDAYAFLLRQLKPDGPHNRTSYLAAQHMTLPEALAFFAGQDMYDYFRHGRATFLAPVVQHTILRDGYMGTHGVPRMPIFAYKAIHDEVSPVADTDALVQQYCGRGATIRYERNRVGGHSAEAINGHARALQFLASVLNGLYSPSGCTIRDVTVNVTDSAL</sequence>
<dbReference type="OrthoDB" id="2373480at2759"/>
<dbReference type="Gene3D" id="3.40.50.1820">
    <property type="entry name" value="alpha/beta hydrolase"/>
    <property type="match status" value="1"/>
</dbReference>
<feature type="signal peptide" evidence="2">
    <location>
        <begin position="1"/>
        <end position="20"/>
    </location>
</feature>
<dbReference type="Proteomes" id="UP000327118">
    <property type="component" value="Unassembled WGS sequence"/>
</dbReference>
<feature type="chain" id="PRO_5025102457" evidence="2">
    <location>
        <begin position="21"/>
        <end position="420"/>
    </location>
</feature>
<keyword evidence="1" id="KW-0378">Hydrolase</keyword>
<evidence type="ECO:0000256" key="1">
    <source>
        <dbReference type="ARBA" id="ARBA00022801"/>
    </source>
</evidence>
<reference evidence="4" key="1">
    <citation type="submission" date="2019-04" db="EMBL/GenBank/DDBJ databases">
        <title>Friends and foes A comparative genomics studyof 23 Aspergillus species from section Flavi.</title>
        <authorList>
            <consortium name="DOE Joint Genome Institute"/>
            <person name="Kjaerbolling I."/>
            <person name="Vesth T."/>
            <person name="Frisvad J.C."/>
            <person name="Nybo J.L."/>
            <person name="Theobald S."/>
            <person name="Kildgaard S."/>
            <person name="Isbrandt T."/>
            <person name="Kuo A."/>
            <person name="Sato A."/>
            <person name="Lyhne E.K."/>
            <person name="Kogle M.E."/>
            <person name="Wiebenga A."/>
            <person name="Kun R.S."/>
            <person name="Lubbers R.J."/>
            <person name="Makela M.R."/>
            <person name="Barry K."/>
            <person name="Chovatia M."/>
            <person name="Clum A."/>
            <person name="Daum C."/>
            <person name="Haridas S."/>
            <person name="He G."/>
            <person name="LaButti K."/>
            <person name="Lipzen A."/>
            <person name="Mondo S."/>
            <person name="Riley R."/>
            <person name="Salamov A."/>
            <person name="Simmons B.A."/>
            <person name="Magnuson J.K."/>
            <person name="Henrissat B."/>
            <person name="Mortensen U.H."/>
            <person name="Larsen T.O."/>
            <person name="Devries R.P."/>
            <person name="Grigoriev I.V."/>
            <person name="Machida M."/>
            <person name="Baker S.E."/>
            <person name="Andersen M.R."/>
        </authorList>
    </citation>
    <scope>NUCLEOTIDE SEQUENCE [LARGE SCALE GENOMIC DNA]</scope>
    <source>
        <strain evidence="4">CBS 553.77</strain>
    </source>
</reference>
<dbReference type="SUPFAM" id="SSF53474">
    <property type="entry name" value="alpha/beta-Hydrolases"/>
    <property type="match status" value="1"/>
</dbReference>
<dbReference type="Pfam" id="PF03583">
    <property type="entry name" value="LIP"/>
    <property type="match status" value="1"/>
</dbReference>
<dbReference type="PANTHER" id="PTHR34853:SF5">
    <property type="entry name" value="LIP-DOMAIN-CONTAINING PROTEIN-RELATED"/>
    <property type="match status" value="1"/>
</dbReference>
<dbReference type="Gene3D" id="1.10.260.130">
    <property type="match status" value="1"/>
</dbReference>
<organism evidence="3 4">
    <name type="scientific">Aspergillus coremiiformis</name>
    <dbReference type="NCBI Taxonomy" id="138285"/>
    <lineage>
        <taxon>Eukaryota</taxon>
        <taxon>Fungi</taxon>
        <taxon>Dikarya</taxon>
        <taxon>Ascomycota</taxon>
        <taxon>Pezizomycotina</taxon>
        <taxon>Eurotiomycetes</taxon>
        <taxon>Eurotiomycetidae</taxon>
        <taxon>Eurotiales</taxon>
        <taxon>Aspergillaceae</taxon>
        <taxon>Aspergillus</taxon>
        <taxon>Aspergillus subgen. Circumdati</taxon>
    </lineage>
</organism>
<comment type="similarity">
    <text evidence="2">Belongs to the AB hydrolase superfamily. Lipase family.</text>
</comment>
<keyword evidence="2" id="KW-0732">Signal</keyword>
<dbReference type="InterPro" id="IPR005152">
    <property type="entry name" value="Lipase_secreted"/>
</dbReference>
<keyword evidence="4" id="KW-1185">Reference proteome</keyword>
<dbReference type="PANTHER" id="PTHR34853">
    <property type="match status" value="1"/>
</dbReference>
<dbReference type="GO" id="GO:0004806">
    <property type="term" value="F:triacylglycerol lipase activity"/>
    <property type="evidence" value="ECO:0007669"/>
    <property type="project" value="UniProtKB-UniRule"/>
</dbReference>
<dbReference type="EMBL" id="ML739034">
    <property type="protein sequence ID" value="KAE8356844.1"/>
    <property type="molecule type" value="Genomic_DNA"/>
</dbReference>
<name>A0A5N6ZGN4_9EURO</name>
<dbReference type="PIRSF" id="PIRSF029171">
    <property type="entry name" value="Esterase_LipA"/>
    <property type="match status" value="1"/>
</dbReference>
<dbReference type="AlphaFoldDB" id="A0A5N6ZGN4"/>
<evidence type="ECO:0000313" key="4">
    <source>
        <dbReference type="Proteomes" id="UP000327118"/>
    </source>
</evidence>
<proteinExistence type="inferred from homology"/>
<evidence type="ECO:0000256" key="2">
    <source>
        <dbReference type="PIRNR" id="PIRNR029171"/>
    </source>
</evidence>
<protein>
    <submittedName>
        <fullName evidence="3">Lipase 1</fullName>
    </submittedName>
</protein>
<gene>
    <name evidence="3" type="ORF">BDV28DRAFT_144758</name>
</gene>
<evidence type="ECO:0000313" key="3">
    <source>
        <dbReference type="EMBL" id="KAE8356844.1"/>
    </source>
</evidence>
<accession>A0A5N6ZGN4</accession>